<dbReference type="Proteomes" id="UP000501900">
    <property type="component" value="Genome"/>
</dbReference>
<dbReference type="GeneID" id="77946784"/>
<accession>A0A6G8R671</accession>
<protein>
    <submittedName>
        <fullName evidence="1">Neck protein</fullName>
    </submittedName>
</protein>
<dbReference type="Pfam" id="PF11649">
    <property type="entry name" value="T4_neck-protein"/>
    <property type="match status" value="2"/>
</dbReference>
<reference evidence="1 2" key="1">
    <citation type="submission" date="2020-03" db="EMBL/GenBank/DDBJ databases">
        <title>The Isolation and Genome Sequence of a Novel Cyanophage S-H34 from the Huanghai Sea, China.</title>
        <authorList>
            <person name="Jiang T."/>
        </authorList>
    </citation>
    <scope>NUCLEOTIDE SEQUENCE [LARGE SCALE GENOMIC DNA]</scope>
</reference>
<organism evidence="1 2">
    <name type="scientific">Synechococcus phage S-H34</name>
    <dbReference type="NCBI Taxonomy" id="2718942"/>
    <lineage>
        <taxon>Viruses</taxon>
        <taxon>Duplodnaviria</taxon>
        <taxon>Heunggongvirae</taxon>
        <taxon>Uroviricota</taxon>
        <taxon>Caudoviricetes</taxon>
        <taxon>Pantevenvirales</taxon>
        <taxon>Kyanoviridae</taxon>
        <taxon>Makaravirus</taxon>
        <taxon>Makaravirus thirtyfour</taxon>
    </lineage>
</organism>
<dbReference type="KEGG" id="vg:77946784"/>
<dbReference type="RefSeq" id="YP_010670574.1">
    <property type="nucleotide sequence ID" value="NC_070965.1"/>
</dbReference>
<proteinExistence type="predicted"/>
<sequence>MTPTTNPFFSSTTGYSGEQELLDSLTREQIAIYGVDLSYLPRKMLNLDKFLHESSVSAFEVALNIPMYVKTFDGYDGGMELLSKFGVRSSDQITLQMSRSQFDAYYTPFLEEYHKANGGLDPLEGTTAARPKEGDLIYFPFDDSIFEIKHVAFDTPFFQLGAGYIYEIQCERFEYSGENFSTGISEIDDTVEAEFYKLSFTMQAGGSGTFTKGETITIYDVSGIETPDLNVPDPVDPFRLYNTAGYLEDVTTVSAFVSDWDLPTLELVASDFTNVDPDQQDGTTLDVDVNKFAAVLIVGDESGASYLSASVTDKPKSFDDADVIQDEFDDIKIIDPFDTNPFGFV</sequence>
<name>A0A6G8R671_9CAUD</name>
<evidence type="ECO:0000313" key="2">
    <source>
        <dbReference type="Proteomes" id="UP000501900"/>
    </source>
</evidence>
<dbReference type="InterPro" id="IPR021674">
    <property type="entry name" value="Phage_T4_Gp14_neck-protein"/>
</dbReference>
<dbReference type="EMBL" id="MT162467">
    <property type="protein sequence ID" value="QIN96907.1"/>
    <property type="molecule type" value="Genomic_DNA"/>
</dbReference>
<keyword evidence="2" id="KW-1185">Reference proteome</keyword>
<evidence type="ECO:0000313" key="1">
    <source>
        <dbReference type="EMBL" id="QIN96907.1"/>
    </source>
</evidence>